<keyword evidence="2" id="KW-1185">Reference proteome</keyword>
<accession>A0A6G0VK43</accession>
<organism evidence="1 2">
    <name type="scientific">Aphis craccivora</name>
    <name type="common">Cowpea aphid</name>
    <dbReference type="NCBI Taxonomy" id="307492"/>
    <lineage>
        <taxon>Eukaryota</taxon>
        <taxon>Metazoa</taxon>
        <taxon>Ecdysozoa</taxon>
        <taxon>Arthropoda</taxon>
        <taxon>Hexapoda</taxon>
        <taxon>Insecta</taxon>
        <taxon>Pterygota</taxon>
        <taxon>Neoptera</taxon>
        <taxon>Paraneoptera</taxon>
        <taxon>Hemiptera</taxon>
        <taxon>Sternorrhyncha</taxon>
        <taxon>Aphidomorpha</taxon>
        <taxon>Aphidoidea</taxon>
        <taxon>Aphididae</taxon>
        <taxon>Aphidini</taxon>
        <taxon>Aphis</taxon>
        <taxon>Aphis</taxon>
    </lineage>
</organism>
<reference evidence="1 2" key="1">
    <citation type="submission" date="2019-08" db="EMBL/GenBank/DDBJ databases">
        <title>Whole genome of Aphis craccivora.</title>
        <authorList>
            <person name="Voronova N.V."/>
            <person name="Shulinski R.S."/>
            <person name="Bandarenka Y.V."/>
            <person name="Zhorov D.G."/>
            <person name="Warner D."/>
        </authorList>
    </citation>
    <scope>NUCLEOTIDE SEQUENCE [LARGE SCALE GENOMIC DNA]</scope>
    <source>
        <strain evidence="1">180601</strain>
        <tissue evidence="1">Whole Body</tissue>
    </source>
</reference>
<gene>
    <name evidence="1" type="ORF">FWK35_00035924</name>
</gene>
<evidence type="ECO:0000313" key="1">
    <source>
        <dbReference type="EMBL" id="KAF0692336.1"/>
    </source>
</evidence>
<dbReference type="EMBL" id="VUJU01015726">
    <property type="protein sequence ID" value="KAF0692336.1"/>
    <property type="molecule type" value="Genomic_DNA"/>
</dbReference>
<dbReference type="AlphaFoldDB" id="A0A6G0VK43"/>
<proteinExistence type="predicted"/>
<feature type="non-terminal residue" evidence="1">
    <location>
        <position position="75"/>
    </location>
</feature>
<dbReference type="OrthoDB" id="6621980at2759"/>
<evidence type="ECO:0000313" key="2">
    <source>
        <dbReference type="Proteomes" id="UP000478052"/>
    </source>
</evidence>
<protein>
    <submittedName>
        <fullName evidence="1">Zinc finger MYM-type protein 1-like</fullName>
    </submittedName>
</protein>
<feature type="non-terminal residue" evidence="1">
    <location>
        <position position="1"/>
    </location>
</feature>
<comment type="caution">
    <text evidence="1">The sequence shown here is derived from an EMBL/GenBank/DDBJ whole genome shotgun (WGS) entry which is preliminary data.</text>
</comment>
<name>A0A6G0VK43_APHCR</name>
<sequence>KVEELHDTIGLLEAIYAFQTSSTLRYQVFFDKTGSKSMEAAEAKGLLIQMNSLKLLQQNSTIAVVQNWSNPLWNN</sequence>
<dbReference type="Proteomes" id="UP000478052">
    <property type="component" value="Unassembled WGS sequence"/>
</dbReference>